<feature type="compositionally biased region" description="Low complexity" evidence="1">
    <location>
        <begin position="28"/>
        <end position="39"/>
    </location>
</feature>
<accession>A0ABX5EIW2</accession>
<evidence type="ECO:0000313" key="2">
    <source>
        <dbReference type="EMBL" id="PRZ08658.1"/>
    </source>
</evidence>
<sequence length="182" mass="18483">MSVRKISTDSVATTTHNARLAGHNRGMTSTTTSTTTGRAPGRAAAAGLLAVTLTLGACSVPNDVEQYIADAQVQADSLDADLQQLADQTSELTSGLGEDVTNAVDSAQAATDEARAALDKAAESSDGAVVALADAQVALEAASAEVSYVIENADASPEVVTALTELHEQIEALRGQTENAGE</sequence>
<gene>
    <name evidence="2" type="ORF">BCL65_102200</name>
</gene>
<evidence type="ECO:0000313" key="3">
    <source>
        <dbReference type="Proteomes" id="UP000239895"/>
    </source>
</evidence>
<evidence type="ECO:0000256" key="1">
    <source>
        <dbReference type="SAM" id="MobiDB-lite"/>
    </source>
</evidence>
<feature type="compositionally biased region" description="Polar residues" evidence="1">
    <location>
        <begin position="8"/>
        <end position="17"/>
    </location>
</feature>
<name>A0ABX5EIW2_9MICO</name>
<proteinExistence type="predicted"/>
<feature type="region of interest" description="Disordered" evidence="1">
    <location>
        <begin position="1"/>
        <end position="39"/>
    </location>
</feature>
<organism evidence="2 3">
    <name type="scientific">Isoptericola halotolerans</name>
    <dbReference type="NCBI Taxonomy" id="300560"/>
    <lineage>
        <taxon>Bacteria</taxon>
        <taxon>Bacillati</taxon>
        <taxon>Actinomycetota</taxon>
        <taxon>Actinomycetes</taxon>
        <taxon>Micrococcales</taxon>
        <taxon>Promicromonosporaceae</taxon>
        <taxon>Isoptericola</taxon>
    </lineage>
</organism>
<comment type="caution">
    <text evidence="2">The sequence shown here is derived from an EMBL/GenBank/DDBJ whole genome shotgun (WGS) entry which is preliminary data.</text>
</comment>
<dbReference type="EMBL" id="PVTX01000002">
    <property type="protein sequence ID" value="PRZ08658.1"/>
    <property type="molecule type" value="Genomic_DNA"/>
</dbReference>
<reference evidence="2 3" key="1">
    <citation type="submission" date="2018-03" db="EMBL/GenBank/DDBJ databases">
        <title>Comparative analysis of microorganisms from saline springs in Andes Mountain Range, Colombia.</title>
        <authorList>
            <person name="Rubin E."/>
        </authorList>
    </citation>
    <scope>NUCLEOTIDE SEQUENCE [LARGE SCALE GENOMIC DNA]</scope>
    <source>
        <strain evidence="2 3">CG 23</strain>
    </source>
</reference>
<keyword evidence="3" id="KW-1185">Reference proteome</keyword>
<protein>
    <submittedName>
        <fullName evidence="2">X-X-X-Leu-X-X-Gly heptad repeat protein</fullName>
    </submittedName>
</protein>
<dbReference type="Proteomes" id="UP000239895">
    <property type="component" value="Unassembled WGS sequence"/>
</dbReference>